<comment type="caution">
    <text evidence="1">The sequence shown here is derived from an EMBL/GenBank/DDBJ whole genome shotgun (WGS) entry which is preliminary data.</text>
</comment>
<accession>A0ABT1YB22</accession>
<protein>
    <submittedName>
        <fullName evidence="1">Uncharacterized protein</fullName>
    </submittedName>
</protein>
<dbReference type="RefSeq" id="WP_258211999.1">
    <property type="nucleotide sequence ID" value="NZ_JANQBD010000002.1"/>
</dbReference>
<sequence length="138" mass="15552">MAKVTFLDGKSINAAMELNINGANIGRTLRPAVKFGSERTVLYKVRLEAGKSYRFWSEDAAPNDAPSSANYDTYSINDTERNKKIYVTDIVIMNQDRQEFAKSEDSPLIYKPEVTGDYYIDFKPGSNSKGYYLNVAVQ</sequence>
<organism evidence="1 2">
    <name type="scientific">Paenibacillus radicis</name>
    <name type="common">ex Xue et al. 2023</name>
    <dbReference type="NCBI Taxonomy" id="2972489"/>
    <lineage>
        <taxon>Bacteria</taxon>
        <taxon>Bacillati</taxon>
        <taxon>Bacillota</taxon>
        <taxon>Bacilli</taxon>
        <taxon>Bacillales</taxon>
        <taxon>Paenibacillaceae</taxon>
        <taxon>Paenibacillus</taxon>
    </lineage>
</organism>
<keyword evidence="2" id="KW-1185">Reference proteome</keyword>
<evidence type="ECO:0000313" key="2">
    <source>
        <dbReference type="Proteomes" id="UP001300012"/>
    </source>
</evidence>
<reference evidence="1 2" key="1">
    <citation type="submission" date="2022-08" db="EMBL/GenBank/DDBJ databases">
        <title>Paenibacillus endoradicis sp. nov., Paenibacillus radicibacter sp. nov and Paenibacillus pararadicis sp. nov., three cold-adapted plant growth-promoting bacteria isolated from root of Larix gmelinii in Great Khingan.</title>
        <authorList>
            <person name="Xue H."/>
        </authorList>
    </citation>
    <scope>NUCLEOTIDE SEQUENCE [LARGE SCALE GENOMIC DNA]</scope>
    <source>
        <strain evidence="1 2">N5-1-1-5</strain>
    </source>
</reference>
<proteinExistence type="predicted"/>
<dbReference type="EMBL" id="JANQBD010000002">
    <property type="protein sequence ID" value="MCR8630384.1"/>
    <property type="molecule type" value="Genomic_DNA"/>
</dbReference>
<dbReference type="Proteomes" id="UP001300012">
    <property type="component" value="Unassembled WGS sequence"/>
</dbReference>
<gene>
    <name evidence="1" type="ORF">NV381_04110</name>
</gene>
<evidence type="ECO:0000313" key="1">
    <source>
        <dbReference type="EMBL" id="MCR8630384.1"/>
    </source>
</evidence>
<name>A0ABT1YB22_9BACL</name>